<evidence type="ECO:0000313" key="2">
    <source>
        <dbReference type="Proteomes" id="UP001281147"/>
    </source>
</evidence>
<gene>
    <name evidence="1" type="primary">apc5_1</name>
    <name evidence="1" type="ORF">LTR37_017625</name>
</gene>
<dbReference type="EMBL" id="JAUTXU010000231">
    <property type="protein sequence ID" value="KAK3697129.1"/>
    <property type="molecule type" value="Genomic_DNA"/>
</dbReference>
<keyword evidence="2" id="KW-1185">Reference proteome</keyword>
<accession>A0ACC3MJG1</accession>
<name>A0ACC3MJG1_9PEZI</name>
<organism evidence="1 2">
    <name type="scientific">Vermiconidia calcicola</name>
    <dbReference type="NCBI Taxonomy" id="1690605"/>
    <lineage>
        <taxon>Eukaryota</taxon>
        <taxon>Fungi</taxon>
        <taxon>Dikarya</taxon>
        <taxon>Ascomycota</taxon>
        <taxon>Pezizomycotina</taxon>
        <taxon>Dothideomycetes</taxon>
        <taxon>Dothideomycetidae</taxon>
        <taxon>Mycosphaerellales</taxon>
        <taxon>Extremaceae</taxon>
        <taxon>Vermiconidia</taxon>
    </lineage>
</organism>
<dbReference type="Proteomes" id="UP001281147">
    <property type="component" value="Unassembled WGS sequence"/>
</dbReference>
<comment type="caution">
    <text evidence="1">The sequence shown here is derived from an EMBL/GenBank/DDBJ whole genome shotgun (WGS) entry which is preliminary data.</text>
</comment>
<evidence type="ECO:0000313" key="1">
    <source>
        <dbReference type="EMBL" id="KAK3697129.1"/>
    </source>
</evidence>
<sequence>MPRYLTPVKINLLLLIDLYVSDQIPASVNPKILGYIASQVIQPSDHDNVVERHPQSLSSRSDVTTLSEHLAQWTSQVPGRSVYDILLQRVWELNDLDALHVLFQHLGELVAPRTLTDAPGAEGGSTTAAKISRASPLGQYIRRCCVEFTRLQFADVKALWHAFSLYREPSYDMWANRNPEAARQKEDTRPVWASGRADHQQSNGAYNASSEDVEMLLSHSVHALQKLGHRVPGELKSQLTHFFDVSAETSSEATQSLHHFLAFFEHWRAGQYTMALEALHRYFDYSLVAKGSAEQGGREIGGAAGTGSVKVYYQYALLHLSVLHADFECWSESVDAMEECIATARENQDSACLNFALSWLLYLRQAHPSSATSAFKNLAQLAGGGEQDEIAFLKAKARDSRQWSLMSSTLLEEAKWDMYGCNGGSLNRAFEHILQASYLNVLHDLRTLMPAATLFQGAALDRLGQADLGRSAHSSVLIPKQAPHVPLGDRLRASCRVAYKLAQSGNFDGAFDVLHTTRADPRLGGVLKLEQRLRAFEGMLKLRQYMYAGDLDAATYALEQLRPARSMVGDAELSFELSMLEIEVMLEKEQYQKAMHAVNTQIDEQKRSPRADIAHRLHLLVLKARIFASGKQPIKGFSIALRAAAMAERHLLISVLIEALGVLGVILTELGEYQAAKETLGAGLPMAIEVGDLSIIARLFSHLAEAHVGIAGYQCEHGSAEQTRNLRTAEAYVDRSFEGV</sequence>
<proteinExistence type="predicted"/>
<reference evidence="1" key="1">
    <citation type="submission" date="2023-07" db="EMBL/GenBank/DDBJ databases">
        <title>Black Yeasts Isolated from many extreme environments.</title>
        <authorList>
            <person name="Coleine C."/>
            <person name="Stajich J.E."/>
            <person name="Selbmann L."/>
        </authorList>
    </citation>
    <scope>NUCLEOTIDE SEQUENCE</scope>
    <source>
        <strain evidence="1">CCFEE 5714</strain>
    </source>
</reference>
<protein>
    <submittedName>
        <fullName evidence="1">APC5 protein</fullName>
    </submittedName>
</protein>